<dbReference type="Gene3D" id="2.60.40.4070">
    <property type="match status" value="1"/>
</dbReference>
<dbReference type="Proteomes" id="UP000027100">
    <property type="component" value="Unassembled WGS sequence"/>
</dbReference>
<evidence type="ECO:0000313" key="8">
    <source>
        <dbReference type="Proteomes" id="UP000027100"/>
    </source>
</evidence>
<dbReference type="InterPro" id="IPR005648">
    <property type="entry name" value="FlgD"/>
</dbReference>
<proteinExistence type="inferred from homology"/>
<gene>
    <name evidence="7" type="ORF">HPO_14222</name>
</gene>
<dbReference type="GO" id="GO:0044781">
    <property type="term" value="P:bacterial-type flagellum organization"/>
    <property type="evidence" value="ECO:0007669"/>
    <property type="project" value="UniProtKB-UniRule"/>
</dbReference>
<evidence type="ECO:0000313" key="7">
    <source>
        <dbReference type="EMBL" id="KCZ97656.1"/>
    </source>
</evidence>
<dbReference type="STRING" id="1280954.HPO_14222"/>
<dbReference type="AlphaFoldDB" id="A0A062VGI7"/>
<dbReference type="eggNOG" id="COG1843">
    <property type="taxonomic scope" value="Bacteria"/>
</dbReference>
<sequence>MTTISNYTGATYQNTSTTSSNNQMGSEYNSFIKLLTAQVRNQDPLSPMDSTQFVEQLATFSSLEQLVNSNTALASIASMISDLNGLMASQWLGEEVTFASSWMPYTGSPATYSYEAPQGTTKSVLTVKDADGNAVWTETLDPEKTVFSWNGQLTSGGVATEDKMYEFVIDYYEDNAFKGTAVPNVITKVTDIVSEGGTLRLGTASGLTVDLAQARKL</sequence>
<keyword evidence="8" id="KW-1185">Reference proteome</keyword>
<organism evidence="7 8">
    <name type="scientific">Hyphomonas polymorpha PS728</name>
    <dbReference type="NCBI Taxonomy" id="1280954"/>
    <lineage>
        <taxon>Bacteria</taxon>
        <taxon>Pseudomonadati</taxon>
        <taxon>Pseudomonadota</taxon>
        <taxon>Alphaproteobacteria</taxon>
        <taxon>Hyphomonadales</taxon>
        <taxon>Hyphomonadaceae</taxon>
        <taxon>Hyphomonas</taxon>
    </lineage>
</organism>
<dbReference type="RefSeq" id="WP_035600141.1">
    <property type="nucleotide sequence ID" value="NZ_ARYM01000017.1"/>
</dbReference>
<evidence type="ECO:0000256" key="2">
    <source>
        <dbReference type="ARBA" id="ARBA00016013"/>
    </source>
</evidence>
<accession>A0A062VGI7</accession>
<evidence type="ECO:0000256" key="5">
    <source>
        <dbReference type="RuleBase" id="RU362076"/>
    </source>
</evidence>
<name>A0A062VGI7_9PROT</name>
<dbReference type="Gene3D" id="2.30.30.910">
    <property type="match status" value="1"/>
</dbReference>
<protein>
    <recommendedName>
        <fullName evidence="2 5">Basal-body rod modification protein FlgD</fullName>
    </recommendedName>
</protein>
<reference evidence="7 8" key="1">
    <citation type="journal article" date="2014" name="Antonie Van Leeuwenhoek">
        <title>Hyphomonas beringensis sp. nov. and Hyphomonas chukchiensis sp. nov., isolated from surface seawater of the Bering Sea and Chukchi Sea.</title>
        <authorList>
            <person name="Li C."/>
            <person name="Lai Q."/>
            <person name="Li G."/>
            <person name="Dong C."/>
            <person name="Wang J."/>
            <person name="Liao Y."/>
            <person name="Shao Z."/>
        </authorList>
    </citation>
    <scope>NUCLEOTIDE SEQUENCE [LARGE SCALE GENOMIC DNA]</scope>
    <source>
        <strain evidence="7 8">PS728</strain>
    </source>
</reference>
<dbReference type="PATRIC" id="fig|1280954.3.peg.2881"/>
<comment type="function">
    <text evidence="4 5">Required for flagellar hook formation. May act as a scaffolding protein.</text>
</comment>
<evidence type="ECO:0000256" key="4">
    <source>
        <dbReference type="ARBA" id="ARBA00024746"/>
    </source>
</evidence>
<feature type="region of interest" description="Disordered" evidence="6">
    <location>
        <begin position="1"/>
        <end position="21"/>
    </location>
</feature>
<evidence type="ECO:0000256" key="3">
    <source>
        <dbReference type="ARBA" id="ARBA00022795"/>
    </source>
</evidence>
<evidence type="ECO:0000256" key="1">
    <source>
        <dbReference type="ARBA" id="ARBA00010577"/>
    </source>
</evidence>
<dbReference type="Pfam" id="PF03963">
    <property type="entry name" value="FlgD"/>
    <property type="match status" value="1"/>
</dbReference>
<evidence type="ECO:0000256" key="6">
    <source>
        <dbReference type="SAM" id="MobiDB-lite"/>
    </source>
</evidence>
<comment type="caution">
    <text evidence="7">The sequence shown here is derived from an EMBL/GenBank/DDBJ whole genome shotgun (WGS) entry which is preliminary data.</text>
</comment>
<feature type="compositionally biased region" description="Polar residues" evidence="6">
    <location>
        <begin position="1"/>
        <end position="13"/>
    </location>
</feature>
<dbReference type="EMBL" id="ARYM01000017">
    <property type="protein sequence ID" value="KCZ97656.1"/>
    <property type="molecule type" value="Genomic_DNA"/>
</dbReference>
<keyword evidence="3 5" id="KW-1005">Bacterial flagellum biogenesis</keyword>
<dbReference type="OrthoDB" id="9785233at2"/>
<comment type="similarity">
    <text evidence="1 5">Belongs to the FlgD family.</text>
</comment>